<dbReference type="Proteomes" id="UP000245771">
    <property type="component" value="Unassembled WGS sequence"/>
</dbReference>
<organism evidence="2 3">
    <name type="scientific">Meira miltonrushii</name>
    <dbReference type="NCBI Taxonomy" id="1280837"/>
    <lineage>
        <taxon>Eukaryota</taxon>
        <taxon>Fungi</taxon>
        <taxon>Dikarya</taxon>
        <taxon>Basidiomycota</taxon>
        <taxon>Ustilaginomycotina</taxon>
        <taxon>Exobasidiomycetes</taxon>
        <taxon>Exobasidiales</taxon>
        <taxon>Brachybasidiaceae</taxon>
        <taxon>Meira</taxon>
    </lineage>
</organism>
<sequence>MFFNKNTAAFFILFTFLVTYVASEPLQLPPKTKNKKRTPGCFNESTCAARGGATCFPPAGTNPCMYDSNTPSPCGKLVRCASNSKGNSPYSNPDCGSLIARQGTKVCPSASAPDSSWYGCFSTNTIAGQQNIGAQIMKPLKNAAHSVNTGAKKVMNNVKGVVQKGKDEIHYRTSATQQQAQKHSEKWNPRIDRLANKADDHFYKGDLHLATARSYVDQGGVVKKTAQEQKANEAQYKKHYAKSQVSYAKAIGVGHTAIAAKKVRDTTFRIPGLRGHR</sequence>
<dbReference type="AlphaFoldDB" id="A0A316V5D7"/>
<feature type="chain" id="PRO_5016336441" evidence="1">
    <location>
        <begin position="24"/>
        <end position="277"/>
    </location>
</feature>
<proteinExistence type="predicted"/>
<dbReference type="RefSeq" id="XP_025353028.1">
    <property type="nucleotide sequence ID" value="XM_025501095.1"/>
</dbReference>
<keyword evidence="1" id="KW-0732">Signal</keyword>
<name>A0A316V5D7_9BASI</name>
<evidence type="ECO:0000256" key="1">
    <source>
        <dbReference type="SAM" id="SignalP"/>
    </source>
</evidence>
<dbReference type="EMBL" id="KZ819605">
    <property type="protein sequence ID" value="PWN32726.1"/>
    <property type="molecule type" value="Genomic_DNA"/>
</dbReference>
<dbReference type="GeneID" id="37022876"/>
<evidence type="ECO:0000313" key="3">
    <source>
        <dbReference type="Proteomes" id="UP000245771"/>
    </source>
</evidence>
<accession>A0A316V5D7</accession>
<feature type="signal peptide" evidence="1">
    <location>
        <begin position="1"/>
        <end position="23"/>
    </location>
</feature>
<reference evidence="2 3" key="1">
    <citation type="journal article" date="2018" name="Mol. Biol. Evol.">
        <title>Broad Genomic Sampling Reveals a Smut Pathogenic Ancestry of the Fungal Clade Ustilaginomycotina.</title>
        <authorList>
            <person name="Kijpornyongpan T."/>
            <person name="Mondo S.J."/>
            <person name="Barry K."/>
            <person name="Sandor L."/>
            <person name="Lee J."/>
            <person name="Lipzen A."/>
            <person name="Pangilinan J."/>
            <person name="LaButti K."/>
            <person name="Hainaut M."/>
            <person name="Henrissat B."/>
            <person name="Grigoriev I.V."/>
            <person name="Spatafora J.W."/>
            <person name="Aime M.C."/>
        </authorList>
    </citation>
    <scope>NUCLEOTIDE SEQUENCE [LARGE SCALE GENOMIC DNA]</scope>
    <source>
        <strain evidence="2 3">MCA 3882</strain>
    </source>
</reference>
<protein>
    <submittedName>
        <fullName evidence="2">Uncharacterized protein</fullName>
    </submittedName>
</protein>
<evidence type="ECO:0000313" key="2">
    <source>
        <dbReference type="EMBL" id="PWN32726.1"/>
    </source>
</evidence>
<keyword evidence="3" id="KW-1185">Reference proteome</keyword>
<dbReference type="InParanoid" id="A0A316V5D7"/>
<gene>
    <name evidence="2" type="ORF">FA14DRAFT_181405</name>
</gene>